<dbReference type="PANTHER" id="PTHR30528">
    <property type="entry name" value="CYTOPLASMIC PROTEIN"/>
    <property type="match status" value="1"/>
</dbReference>
<dbReference type="PANTHER" id="PTHR30528:SF0">
    <property type="entry name" value="CYTOPLASMIC PROTEIN"/>
    <property type="match status" value="1"/>
</dbReference>
<dbReference type="RefSeq" id="WP_420243107.1">
    <property type="nucleotide sequence ID" value="NZ_BOPV01000001.1"/>
</dbReference>
<keyword evidence="2" id="KW-1185">Reference proteome</keyword>
<proteinExistence type="predicted"/>
<evidence type="ECO:0000313" key="2">
    <source>
        <dbReference type="Proteomes" id="UP000681075"/>
    </source>
</evidence>
<name>A0A8S8XB71_9PROT</name>
<sequence length="408" mass="45893">MSAPPPILDRISANEARRIAVAAQGLAAARPSGRLDRRHLMRVLARTQLLQIDSVSVVARAHYLPLFARLGPYPTEILDRAAWGPKRDRSLFEYWGHEASLLPLDLQPLLRWRMARASRGQDMYSGLAKFGLENKKIVKRALDEVRARGPISAGEIESATKRSGGWWGWDESKRALEFLFWAGEITTATRRGFERVYDLPERVLPAAILNLPTPREDEAHRVLVQRAASSFGIATERDLRDYFRLNPEDSKRAVAQLVEDGALQKVAVEGWRDAAYLDPLAARPKRVNGAALLAPFDPLVWERDRTERMFGFRYRIEIYVPAHKRTHGYYVLPFLLRDRLVARVDVKSDRAHGTLRVHGAWGEAGIDVAVVASALLAELRALADWIGLEKITIGNKGDLAQPLKRAAK</sequence>
<dbReference type="AlphaFoldDB" id="A0A8S8XB71"/>
<dbReference type="InterPro" id="IPR009351">
    <property type="entry name" value="AlkZ-like"/>
</dbReference>
<dbReference type="EMBL" id="BOPV01000001">
    <property type="protein sequence ID" value="GIL39994.1"/>
    <property type="molecule type" value="Genomic_DNA"/>
</dbReference>
<evidence type="ECO:0000313" key="1">
    <source>
        <dbReference type="EMBL" id="GIL39994.1"/>
    </source>
</evidence>
<comment type="caution">
    <text evidence="1">The sequence shown here is derived from an EMBL/GenBank/DDBJ whole genome shotgun (WGS) entry which is preliminary data.</text>
</comment>
<dbReference type="Proteomes" id="UP000681075">
    <property type="component" value="Unassembled WGS sequence"/>
</dbReference>
<protein>
    <recommendedName>
        <fullName evidence="3">Cytoplasmic protein</fullName>
    </recommendedName>
</protein>
<gene>
    <name evidence="1" type="ORF">TMPK1_22310</name>
</gene>
<accession>A0A8S8XB71</accession>
<organism evidence="1 2">
    <name type="scientific">Roseiterribacter gracilis</name>
    <dbReference type="NCBI Taxonomy" id="2812848"/>
    <lineage>
        <taxon>Bacteria</taxon>
        <taxon>Pseudomonadati</taxon>
        <taxon>Pseudomonadota</taxon>
        <taxon>Alphaproteobacteria</taxon>
        <taxon>Rhodospirillales</taxon>
        <taxon>Roseiterribacteraceae</taxon>
        <taxon>Roseiterribacter</taxon>
    </lineage>
</organism>
<dbReference type="Pfam" id="PF06224">
    <property type="entry name" value="AlkZ-like"/>
    <property type="match status" value="1"/>
</dbReference>
<reference evidence="1" key="1">
    <citation type="submission" date="2021-02" db="EMBL/GenBank/DDBJ databases">
        <title>Genome sequence of Rhodospirillales sp. strain TMPK1 isolated from soil.</title>
        <authorList>
            <person name="Nakai R."/>
            <person name="Kusada H."/>
            <person name="Tamaki H."/>
        </authorList>
    </citation>
    <scope>NUCLEOTIDE SEQUENCE</scope>
    <source>
        <strain evidence="1">TMPK1</strain>
    </source>
</reference>
<evidence type="ECO:0008006" key="3">
    <source>
        <dbReference type="Google" id="ProtNLM"/>
    </source>
</evidence>